<dbReference type="InterPro" id="IPR002300">
    <property type="entry name" value="aa-tRNA-synth_Ia"/>
</dbReference>
<dbReference type="PhylomeDB" id="Q17D48"/>
<dbReference type="PROSITE" id="PS00178">
    <property type="entry name" value="AA_TRNA_LIGASE_I"/>
    <property type="match status" value="1"/>
</dbReference>
<dbReference type="SUPFAM" id="SSF47323">
    <property type="entry name" value="Anticodon-binding domain of a subclass of class I aminoacyl-tRNA synthetases"/>
    <property type="match status" value="1"/>
</dbReference>
<dbReference type="STRING" id="7159.Q17D48"/>
<evidence type="ECO:0000256" key="6">
    <source>
        <dbReference type="ARBA" id="ARBA00022741"/>
    </source>
</evidence>
<evidence type="ECO:0000256" key="9">
    <source>
        <dbReference type="ARBA" id="ARBA00023146"/>
    </source>
</evidence>
<dbReference type="NCBIfam" id="TIGR00422">
    <property type="entry name" value="valS"/>
    <property type="match status" value="1"/>
</dbReference>
<evidence type="ECO:0000313" key="19">
    <source>
        <dbReference type="Proteomes" id="UP000682892"/>
    </source>
</evidence>
<keyword evidence="6 13" id="KW-0547">Nucleotide-binding</keyword>
<dbReference type="InterPro" id="IPR002303">
    <property type="entry name" value="Valyl-tRNA_ligase"/>
</dbReference>
<dbReference type="Proteomes" id="UP000682892">
    <property type="component" value="Unassembled WGS sequence"/>
</dbReference>
<dbReference type="GO" id="GO:0006438">
    <property type="term" value="P:valyl-tRNA aminoacylation"/>
    <property type="evidence" value="ECO:0007669"/>
    <property type="project" value="InterPro"/>
</dbReference>
<feature type="domain" description="Aminoacyl-tRNA synthetase class Ia" evidence="16">
    <location>
        <begin position="101"/>
        <end position="726"/>
    </location>
</feature>
<dbReference type="EC" id="6.1.1.9" evidence="3"/>
<dbReference type="OrthoDB" id="629407at2759"/>
<organism evidence="18 19">
    <name type="scientific">Aedes aegypti</name>
    <name type="common">Yellowfever mosquito</name>
    <name type="synonym">Culex aegypti</name>
    <dbReference type="NCBI Taxonomy" id="7159"/>
    <lineage>
        <taxon>Eukaryota</taxon>
        <taxon>Metazoa</taxon>
        <taxon>Ecdysozoa</taxon>
        <taxon>Arthropoda</taxon>
        <taxon>Hexapoda</taxon>
        <taxon>Insecta</taxon>
        <taxon>Pterygota</taxon>
        <taxon>Neoptera</taxon>
        <taxon>Endopterygota</taxon>
        <taxon>Diptera</taxon>
        <taxon>Nematocera</taxon>
        <taxon>Culicoidea</taxon>
        <taxon>Culicidae</taxon>
        <taxon>Culicinae</taxon>
        <taxon>Aedini</taxon>
        <taxon>Aedes</taxon>
        <taxon>Stegomyia</taxon>
    </lineage>
</organism>
<evidence type="ECO:0000256" key="1">
    <source>
        <dbReference type="ARBA" id="ARBA00004496"/>
    </source>
</evidence>
<dbReference type="PaxDb" id="7159-AAEL004327-PA"/>
<gene>
    <name evidence="18" type="ORF">AaeL_AAEL004327</name>
</gene>
<keyword evidence="5 13" id="KW-0436">Ligase</keyword>
<dbReference type="InterPro" id="IPR001412">
    <property type="entry name" value="aa-tRNA-synth_I_CS"/>
</dbReference>
<feature type="region of interest" description="Disordered" evidence="15">
    <location>
        <begin position="1"/>
        <end position="63"/>
    </location>
</feature>
<dbReference type="InterPro" id="IPR010978">
    <property type="entry name" value="tRNA-bd_arm"/>
</dbReference>
<evidence type="ECO:0000256" key="12">
    <source>
        <dbReference type="ARBA" id="ARBA00047552"/>
    </source>
</evidence>
<dbReference type="InterPro" id="IPR009008">
    <property type="entry name" value="Val/Leu/Ile-tRNA-synth_edit"/>
</dbReference>
<dbReference type="HAMAP" id="MF_02004">
    <property type="entry name" value="Val_tRNA_synth_type1"/>
    <property type="match status" value="1"/>
</dbReference>
<dbReference type="KEGG" id="aag:5564593"/>
<dbReference type="InterPro" id="IPR033705">
    <property type="entry name" value="Anticodon_Ia_Val"/>
</dbReference>
<evidence type="ECO:0000256" key="2">
    <source>
        <dbReference type="ARBA" id="ARBA00005594"/>
    </source>
</evidence>
<dbReference type="AlphaFoldDB" id="Q17D48"/>
<dbReference type="FunFam" id="1.10.730.10:FF:000015">
    <property type="entry name" value="Valine--tRNA ligase"/>
    <property type="match status" value="1"/>
</dbReference>
<feature type="domain" description="Methionyl/Valyl/Leucyl/Isoleucyl-tRNA synthetase anticodon-binding" evidence="17">
    <location>
        <begin position="771"/>
        <end position="922"/>
    </location>
</feature>
<dbReference type="PRINTS" id="PR00986">
    <property type="entry name" value="TRNASYNTHVAL"/>
</dbReference>
<dbReference type="GO" id="GO:0002161">
    <property type="term" value="F:aminoacyl-tRNA deacylase activity"/>
    <property type="evidence" value="ECO:0007669"/>
    <property type="project" value="InterPro"/>
</dbReference>
<name>Q17D48_AEDAE</name>
<dbReference type="EMBL" id="CH477300">
    <property type="protein sequence ID" value="EAT44272.1"/>
    <property type="molecule type" value="Genomic_DNA"/>
</dbReference>
<evidence type="ECO:0000256" key="13">
    <source>
        <dbReference type="RuleBase" id="RU363035"/>
    </source>
</evidence>
<dbReference type="FunFam" id="1.10.287.380:FF:000001">
    <property type="entry name" value="Valine--tRNA ligase"/>
    <property type="match status" value="1"/>
</dbReference>
<dbReference type="Gene3D" id="3.90.740.10">
    <property type="entry name" value="Valyl/Leucyl/Isoleucyl-tRNA synthetase, editing domain"/>
    <property type="match status" value="1"/>
</dbReference>
<sequence>MSDPVENGTAAAESGTAPVKTEKQLKKEAEKAAKLAKLQEKMNKKQQQAEQAAVKPKAEKKAKETVKEAIVYKGNTQEGDKKDLSGPFPEAYSPQYVEAAWYSWWEKEGFFKPEYARKENNPNGQFVMVIPPPNVTGSLHLGHALTNAIEDCITRWNRMKGRTTLWVPGCDHAGIATQVVVEKKLWREQKQTRHDLGREKFIEKIWQWRNEKGDRIYHQLKRLGSSYDWSRACFTMDPKLCKAVTEAFVRLHERGMIYRSNRLGNWSCALRSAISDIEVDKVEIPGRTLLAIPGYTEKVEFGVLVSFAYKVEGSDEEIVVATTRVETMLGDTAVAVHPKDERYKHLHGKFVVHPFCDRKLPIVCDDFVEMGFGTGAVKITPAHDPNDYEVGKRHNLPFITIFTDDGFITGEYGEFTGMKRFDARKAILVALQAKGLYKETVDNPMVVPICSRSKDVVEPLIKPQWYVKCDEMAKNATEAVRSGELKSTPEVHKKNWYHWMDEIRDGCVSRQLWGGHRIPAYQASFKDPSQKPAGLDAESLWAVGRTEVEALEKAAKELNVSKEARALKQDEDVRDTWFSSGLFPFSVVGWPDNTVDVKLYYPTSLLETGHDILFFWVAGMVFFGQTLLGKLPFKEVFLHPMVRDAHGRKMSKSLGNVIDPMDVITGISLDGLHLQLLDSNLDPKEIEKAKAGQKQDYPNGIPECGTDAMRFALCAYNTQGRDINLDIMRVQGYRFFCNKLWNATKFALMYFTGEERYDVLQELTGAESNIDRWILSRLANCIDVSNKGFEKYEFAQTTSACYEFWLYDLCDVYLECLKPVFQSGSEEAKASARKTLYTCLNLGLKLLSPFMPFITEELYQRLPRADVEQVASICVAPYPEVESSNWHNEQLEKDFEFVQRVAKVIRSARSDYNLPNKTKTEAFVLCSDDATKDTLERFAGDLTTMSYSQISLISDAPPAGCAILTVSGACVVHLLLKGLIEVDKEVEKLNKKKDNLSSTVGKLEQAMGAADYETKVPEEVRNNNREKLDQSKIEIERIIAAIETLKMM</sequence>
<dbReference type="GO" id="GO:0005524">
    <property type="term" value="F:ATP binding"/>
    <property type="evidence" value="ECO:0007669"/>
    <property type="project" value="UniProtKB-KW"/>
</dbReference>
<reference evidence="18" key="1">
    <citation type="submission" date="2005-10" db="EMBL/GenBank/DDBJ databases">
        <authorList>
            <person name="Loftus B.J."/>
            <person name="Nene V.M."/>
            <person name="Hannick L.I."/>
            <person name="Bidwell S."/>
            <person name="Haas B."/>
            <person name="Amedeo P."/>
            <person name="Orvis J."/>
            <person name="Wortman J.R."/>
            <person name="White O.R."/>
            <person name="Salzberg S."/>
            <person name="Shumway M."/>
            <person name="Koo H."/>
            <person name="Zhao Y."/>
            <person name="Holmes M."/>
            <person name="Miller J."/>
            <person name="Schatz M."/>
            <person name="Pop M."/>
            <person name="Pai G."/>
            <person name="Utterback T."/>
            <person name="Rogers Y.-H."/>
            <person name="Kravitz S."/>
            <person name="Fraser C.M."/>
        </authorList>
    </citation>
    <scope>NUCLEOTIDE SEQUENCE</scope>
    <source>
        <strain evidence="18">Liverpool</strain>
    </source>
</reference>
<dbReference type="SUPFAM" id="SSF52374">
    <property type="entry name" value="Nucleotidylyl transferase"/>
    <property type="match status" value="1"/>
</dbReference>
<protein>
    <recommendedName>
        <fullName evidence="10">Valine--tRNA ligase</fullName>
        <ecNumber evidence="3">6.1.1.9</ecNumber>
    </recommendedName>
    <alternativeName>
        <fullName evidence="11">Valyl-tRNA synthetase</fullName>
    </alternativeName>
</protein>
<dbReference type="GO" id="GO:0005829">
    <property type="term" value="C:cytosol"/>
    <property type="evidence" value="ECO:0007669"/>
    <property type="project" value="TreeGrafter"/>
</dbReference>
<dbReference type="InterPro" id="IPR037118">
    <property type="entry name" value="Val-tRNA_synth_C_sf"/>
</dbReference>
<evidence type="ECO:0000256" key="11">
    <source>
        <dbReference type="ARBA" id="ARBA00029936"/>
    </source>
</evidence>
<evidence type="ECO:0000256" key="10">
    <source>
        <dbReference type="ARBA" id="ARBA00024407"/>
    </source>
</evidence>
<comment type="similarity">
    <text evidence="2 13">Belongs to the class-I aminoacyl-tRNA synthetase family.</text>
</comment>
<evidence type="ECO:0000256" key="5">
    <source>
        <dbReference type="ARBA" id="ARBA00022598"/>
    </source>
</evidence>
<dbReference type="Pfam" id="PF08264">
    <property type="entry name" value="Anticodon_1"/>
    <property type="match status" value="1"/>
</dbReference>
<keyword evidence="7 13" id="KW-0067">ATP-binding</keyword>
<evidence type="ECO:0000313" key="18">
    <source>
        <dbReference type="EMBL" id="EAT44272.1"/>
    </source>
</evidence>
<feature type="coiled-coil region" evidence="14">
    <location>
        <begin position="979"/>
        <end position="1006"/>
    </location>
</feature>
<evidence type="ECO:0000259" key="16">
    <source>
        <dbReference type="Pfam" id="PF00133"/>
    </source>
</evidence>
<comment type="subcellular location">
    <subcellularLocation>
        <location evidence="1">Cytoplasm</location>
    </subcellularLocation>
</comment>
<dbReference type="PANTHER" id="PTHR11946:SF109">
    <property type="entry name" value="VALINE--TRNA LIGASE"/>
    <property type="match status" value="1"/>
</dbReference>
<dbReference type="NCBIfam" id="NF004349">
    <property type="entry name" value="PRK05729.1"/>
    <property type="match status" value="1"/>
</dbReference>
<dbReference type="SUPFAM" id="SSF50677">
    <property type="entry name" value="ValRS/IleRS/LeuRS editing domain"/>
    <property type="match status" value="1"/>
</dbReference>
<keyword evidence="4" id="KW-0963">Cytoplasm</keyword>
<dbReference type="Gene3D" id="1.10.287.380">
    <property type="entry name" value="Valyl-tRNA synthetase, C-terminal domain"/>
    <property type="match status" value="1"/>
</dbReference>
<dbReference type="FunFam" id="3.90.740.10:FF:000005">
    <property type="entry name" value="Valine--tRNA ligase, mitochondrial"/>
    <property type="match status" value="1"/>
</dbReference>
<evidence type="ECO:0000256" key="15">
    <source>
        <dbReference type="SAM" id="MobiDB-lite"/>
    </source>
</evidence>
<evidence type="ECO:0000259" key="17">
    <source>
        <dbReference type="Pfam" id="PF08264"/>
    </source>
</evidence>
<keyword evidence="9 13" id="KW-0030">Aminoacyl-tRNA synthetase</keyword>
<dbReference type="eggNOG" id="KOG0432">
    <property type="taxonomic scope" value="Eukaryota"/>
</dbReference>
<evidence type="ECO:0000256" key="3">
    <source>
        <dbReference type="ARBA" id="ARBA00013169"/>
    </source>
</evidence>
<dbReference type="InterPro" id="IPR013155">
    <property type="entry name" value="M/V/L/I-tRNA-synth_anticd-bd"/>
</dbReference>
<feature type="compositionally biased region" description="Low complexity" evidence="15">
    <location>
        <begin position="45"/>
        <end position="55"/>
    </location>
</feature>
<dbReference type="Gene3D" id="3.40.50.620">
    <property type="entry name" value="HUPs"/>
    <property type="match status" value="2"/>
</dbReference>
<dbReference type="InterPro" id="IPR009080">
    <property type="entry name" value="tRNAsynth_Ia_anticodon-bd"/>
</dbReference>
<reference evidence="18" key="3">
    <citation type="submission" date="2012-09" db="EMBL/GenBank/DDBJ databases">
        <authorList>
            <consortium name="VectorBase"/>
        </authorList>
    </citation>
    <scope>NUCLEOTIDE SEQUENCE</scope>
    <source>
        <strain evidence="18">Liverpool</strain>
    </source>
</reference>
<reference evidence="18" key="2">
    <citation type="journal article" date="2007" name="Science">
        <title>Genome sequence of Aedes aegypti, a major arbovirus vector.</title>
        <authorList>
            <person name="Nene V."/>
            <person name="Wortman J.R."/>
            <person name="Lawson D."/>
            <person name="Haas B."/>
            <person name="Kodira C."/>
            <person name="Tu Z.J."/>
            <person name="Loftus B."/>
            <person name="Xi Z."/>
            <person name="Megy K."/>
            <person name="Grabherr M."/>
            <person name="Ren Q."/>
            <person name="Zdobnov E.M."/>
            <person name="Lobo N.F."/>
            <person name="Campbell K.S."/>
            <person name="Brown S.E."/>
            <person name="Bonaldo M.F."/>
            <person name="Zhu J."/>
            <person name="Sinkins S.P."/>
            <person name="Hogenkamp D.G."/>
            <person name="Amedeo P."/>
            <person name="Arensburger P."/>
            <person name="Atkinson P.W."/>
            <person name="Bidwell S."/>
            <person name="Biedler J."/>
            <person name="Birney E."/>
            <person name="Bruggner R.V."/>
            <person name="Costas J."/>
            <person name="Coy M.R."/>
            <person name="Crabtree J."/>
            <person name="Crawford M."/>
            <person name="Debruyn B."/>
            <person name="Decaprio D."/>
            <person name="Eiglmeier K."/>
            <person name="Eisenstadt E."/>
            <person name="El-Dorry H."/>
            <person name="Gelbart W.M."/>
            <person name="Gomes S.L."/>
            <person name="Hammond M."/>
            <person name="Hannick L.I."/>
            <person name="Hogan J.R."/>
            <person name="Holmes M.H."/>
            <person name="Jaffe D."/>
            <person name="Johnston J.S."/>
            <person name="Kennedy R.C."/>
            <person name="Koo H."/>
            <person name="Kravitz S."/>
            <person name="Kriventseva E.V."/>
            <person name="Kulp D."/>
            <person name="Labutti K."/>
            <person name="Lee E."/>
            <person name="Li S."/>
            <person name="Lovin D.D."/>
            <person name="Mao C."/>
            <person name="Mauceli E."/>
            <person name="Menck C.F."/>
            <person name="Miller J.R."/>
            <person name="Montgomery P."/>
            <person name="Mori A."/>
            <person name="Nascimento A.L."/>
            <person name="Naveira H.F."/>
            <person name="Nusbaum C."/>
            <person name="O'leary S."/>
            <person name="Orvis J."/>
            <person name="Pertea M."/>
            <person name="Quesneville H."/>
            <person name="Reidenbach K.R."/>
            <person name="Rogers Y.H."/>
            <person name="Roth C.W."/>
            <person name="Schneider J.R."/>
            <person name="Schatz M."/>
            <person name="Shumway M."/>
            <person name="Stanke M."/>
            <person name="Stinson E.O."/>
            <person name="Tubio J.M."/>
            <person name="Vanzee J.P."/>
            <person name="Verjovski-Almeida S."/>
            <person name="Werner D."/>
            <person name="White O."/>
            <person name="Wyder S."/>
            <person name="Zeng Q."/>
            <person name="Zhao Q."/>
            <person name="Zhao Y."/>
            <person name="Hill C.A."/>
            <person name="Raikhel A.S."/>
            <person name="Soares M.B."/>
            <person name="Knudson D.L."/>
            <person name="Lee N.H."/>
            <person name="Galagan J."/>
            <person name="Salzberg S.L."/>
            <person name="Paulsen I.T."/>
            <person name="Dimopoulos G."/>
            <person name="Collins F.H."/>
            <person name="Birren B."/>
            <person name="Fraser-Liggett C.M."/>
            <person name="Severson D.W."/>
        </authorList>
    </citation>
    <scope>NUCLEOTIDE SEQUENCE [LARGE SCALE GENOMIC DNA]</scope>
    <source>
        <strain evidence="18">Liverpool</strain>
    </source>
</reference>
<dbReference type="GO" id="GO:0004832">
    <property type="term" value="F:valine-tRNA ligase activity"/>
    <property type="evidence" value="ECO:0007669"/>
    <property type="project" value="UniProtKB-EC"/>
</dbReference>
<evidence type="ECO:0000256" key="14">
    <source>
        <dbReference type="SAM" id="Coils"/>
    </source>
</evidence>
<proteinExistence type="inferred from homology"/>
<keyword evidence="8 13" id="KW-0648">Protein biosynthesis</keyword>
<evidence type="ECO:0000256" key="7">
    <source>
        <dbReference type="ARBA" id="ARBA00022840"/>
    </source>
</evidence>
<keyword evidence="14" id="KW-0175">Coiled coil</keyword>
<evidence type="ECO:0000256" key="8">
    <source>
        <dbReference type="ARBA" id="ARBA00022917"/>
    </source>
</evidence>
<comment type="catalytic activity">
    <reaction evidence="12">
        <text>tRNA(Val) + L-valine + ATP = L-valyl-tRNA(Val) + AMP + diphosphate</text>
        <dbReference type="Rhea" id="RHEA:10704"/>
        <dbReference type="Rhea" id="RHEA-COMP:9672"/>
        <dbReference type="Rhea" id="RHEA-COMP:9708"/>
        <dbReference type="ChEBI" id="CHEBI:30616"/>
        <dbReference type="ChEBI" id="CHEBI:33019"/>
        <dbReference type="ChEBI" id="CHEBI:57762"/>
        <dbReference type="ChEBI" id="CHEBI:78442"/>
        <dbReference type="ChEBI" id="CHEBI:78537"/>
        <dbReference type="ChEBI" id="CHEBI:456215"/>
        <dbReference type="EC" id="6.1.1.9"/>
    </reaction>
</comment>
<dbReference type="CTD" id="45783"/>
<dbReference type="FunFam" id="3.40.50.620:FF:000020">
    <property type="entry name" value="Valine--tRNA ligase, mitochondrial"/>
    <property type="match status" value="1"/>
</dbReference>
<dbReference type="PANTHER" id="PTHR11946">
    <property type="entry name" value="VALYL-TRNA SYNTHETASES"/>
    <property type="match status" value="1"/>
</dbReference>
<feature type="compositionally biased region" description="Basic and acidic residues" evidence="15">
    <location>
        <begin position="20"/>
        <end position="43"/>
    </location>
</feature>
<dbReference type="HOGENOM" id="CLU_001493_0_1_1"/>
<evidence type="ECO:0000256" key="4">
    <source>
        <dbReference type="ARBA" id="ARBA00022490"/>
    </source>
</evidence>
<dbReference type="FunFam" id="3.40.50.620:FF:000078">
    <property type="entry name" value="Valine--tRNA ligase, mitochondrial"/>
    <property type="match status" value="1"/>
</dbReference>
<dbReference type="Pfam" id="PF00133">
    <property type="entry name" value="tRNA-synt_1"/>
    <property type="match status" value="1"/>
</dbReference>
<dbReference type="OMA" id="LDTWMDS"/>
<dbReference type="VEuPathDB" id="VectorBase:AAEL004327"/>
<dbReference type="Gene3D" id="1.10.730.10">
    <property type="entry name" value="Isoleucyl-tRNA Synthetase, Domain 1"/>
    <property type="match status" value="1"/>
</dbReference>
<dbReference type="CDD" id="cd07962">
    <property type="entry name" value="Anticodon_Ia_Val"/>
    <property type="match status" value="1"/>
</dbReference>
<accession>Q17D48</accession>
<dbReference type="InterPro" id="IPR014729">
    <property type="entry name" value="Rossmann-like_a/b/a_fold"/>
</dbReference>
<dbReference type="CDD" id="cd00817">
    <property type="entry name" value="ValRS_core"/>
    <property type="match status" value="1"/>
</dbReference>
<dbReference type="SUPFAM" id="SSF46589">
    <property type="entry name" value="tRNA-binding arm"/>
    <property type="match status" value="1"/>
</dbReference>